<accession>A0ACC2PKM6</accession>
<sequence length="137" mass="15307">MSRKTVGFFGLSAACLLVTVQVIPSVQCAKDLVQEEPYSSEYDNIDVDAILKSDQLRNHAFDCIVGKGECSEAERFIKEKLPEAIFTSCKRCTLKQKANFQKVGHYYVNNEPDKLNEFLASIAQGGQKKSSKKRVPV</sequence>
<protein>
    <submittedName>
        <fullName evidence="1">Uncharacterized protein</fullName>
    </submittedName>
</protein>
<dbReference type="Proteomes" id="UP001239111">
    <property type="component" value="Chromosome 1"/>
</dbReference>
<comment type="caution">
    <text evidence="1">The sequence shown here is derived from an EMBL/GenBank/DDBJ whole genome shotgun (WGS) entry which is preliminary data.</text>
</comment>
<evidence type="ECO:0000313" key="1">
    <source>
        <dbReference type="EMBL" id="KAJ8683613.1"/>
    </source>
</evidence>
<gene>
    <name evidence="1" type="ORF">QAD02_019405</name>
</gene>
<reference evidence="1" key="1">
    <citation type="submission" date="2023-04" db="EMBL/GenBank/DDBJ databases">
        <title>A chromosome-level genome assembly of the parasitoid wasp Eretmocerus hayati.</title>
        <authorList>
            <person name="Zhong Y."/>
            <person name="Liu S."/>
            <person name="Liu Y."/>
        </authorList>
    </citation>
    <scope>NUCLEOTIDE SEQUENCE</scope>
    <source>
        <strain evidence="1">ZJU_SS_LIU_2023</strain>
    </source>
</reference>
<evidence type="ECO:0000313" key="2">
    <source>
        <dbReference type="Proteomes" id="UP001239111"/>
    </source>
</evidence>
<proteinExistence type="predicted"/>
<organism evidence="1 2">
    <name type="scientific">Eretmocerus hayati</name>
    <dbReference type="NCBI Taxonomy" id="131215"/>
    <lineage>
        <taxon>Eukaryota</taxon>
        <taxon>Metazoa</taxon>
        <taxon>Ecdysozoa</taxon>
        <taxon>Arthropoda</taxon>
        <taxon>Hexapoda</taxon>
        <taxon>Insecta</taxon>
        <taxon>Pterygota</taxon>
        <taxon>Neoptera</taxon>
        <taxon>Endopterygota</taxon>
        <taxon>Hymenoptera</taxon>
        <taxon>Apocrita</taxon>
        <taxon>Proctotrupomorpha</taxon>
        <taxon>Chalcidoidea</taxon>
        <taxon>Aphelinidae</taxon>
        <taxon>Aphelininae</taxon>
        <taxon>Eretmocerus</taxon>
    </lineage>
</organism>
<dbReference type="EMBL" id="CM056741">
    <property type="protein sequence ID" value="KAJ8683613.1"/>
    <property type="molecule type" value="Genomic_DNA"/>
</dbReference>
<keyword evidence="2" id="KW-1185">Reference proteome</keyword>
<name>A0ACC2PKM6_9HYME</name>